<dbReference type="OrthoDB" id="282149at2759"/>
<evidence type="ECO:0008006" key="6">
    <source>
        <dbReference type="Google" id="ProtNLM"/>
    </source>
</evidence>
<evidence type="ECO:0000256" key="1">
    <source>
        <dbReference type="ARBA" id="ARBA00007785"/>
    </source>
</evidence>
<dbReference type="PANTHER" id="PTHR28627">
    <property type="entry name" value="CYTOCHROME C OXIDASE ASSEMBLY FACTOR 5"/>
    <property type="match status" value="1"/>
</dbReference>
<evidence type="ECO:0000313" key="5">
    <source>
        <dbReference type="Proteomes" id="UP000059188"/>
    </source>
</evidence>
<dbReference type="GO" id="GO:0005739">
    <property type="term" value="C:mitochondrion"/>
    <property type="evidence" value="ECO:0007669"/>
    <property type="project" value="TreeGrafter"/>
</dbReference>
<dbReference type="GO" id="GO:0033617">
    <property type="term" value="P:mitochondrial respiratory chain complex IV assembly"/>
    <property type="evidence" value="ECO:0007669"/>
    <property type="project" value="TreeGrafter"/>
</dbReference>
<keyword evidence="2" id="KW-1015">Disulfide bond</keyword>
<feature type="region of interest" description="Disordered" evidence="3">
    <location>
        <begin position="66"/>
        <end position="88"/>
    </location>
</feature>
<dbReference type="PROSITE" id="PS51808">
    <property type="entry name" value="CHCH"/>
    <property type="match status" value="1"/>
</dbReference>
<evidence type="ECO:0000256" key="2">
    <source>
        <dbReference type="ARBA" id="ARBA00023157"/>
    </source>
</evidence>
<organism evidence="4 5">
    <name type="scientific">Thanatephorus cucumeris (strain AG1-IB / isolate 7/3/14)</name>
    <name type="common">Lettuce bottom rot fungus</name>
    <name type="synonym">Rhizoctonia solani</name>
    <dbReference type="NCBI Taxonomy" id="1108050"/>
    <lineage>
        <taxon>Eukaryota</taxon>
        <taxon>Fungi</taxon>
        <taxon>Dikarya</taxon>
        <taxon>Basidiomycota</taxon>
        <taxon>Agaricomycotina</taxon>
        <taxon>Agaricomycetes</taxon>
        <taxon>Cantharellales</taxon>
        <taxon>Ceratobasidiaceae</taxon>
        <taxon>Rhizoctonia</taxon>
        <taxon>Rhizoctonia solani AG-1</taxon>
    </lineage>
</organism>
<dbReference type="Proteomes" id="UP000059188">
    <property type="component" value="Unassembled WGS sequence"/>
</dbReference>
<dbReference type="AlphaFoldDB" id="A0A0B7FBV0"/>
<comment type="similarity">
    <text evidence="1">Belongs to the PET191 family.</text>
</comment>
<dbReference type="PANTHER" id="PTHR28627:SF1">
    <property type="entry name" value="CYTOCHROME C OXIDASE ASSEMBLY FACTOR 5"/>
    <property type="match status" value="1"/>
</dbReference>
<dbReference type="Pfam" id="PF10203">
    <property type="entry name" value="Pet191_N"/>
    <property type="match status" value="1"/>
</dbReference>
<dbReference type="InterPro" id="IPR018793">
    <property type="entry name" value="Cyt_c_oxidase_assmbl_Pet191"/>
</dbReference>
<dbReference type="STRING" id="1108050.A0A0B7FBV0"/>
<evidence type="ECO:0000256" key="3">
    <source>
        <dbReference type="SAM" id="MobiDB-lite"/>
    </source>
</evidence>
<name>A0A0B7FBV0_THACB</name>
<dbReference type="EMBL" id="LN679101">
    <property type="protein sequence ID" value="CEL55516.1"/>
    <property type="molecule type" value="Genomic_DNA"/>
</dbReference>
<sequence>MSTNSCQYLLDSLKACLLQSDCVRVQGIAPSKCLRDHAEELPEECRHLRKALFECKRGKLDMRKRFRGNAGGRPANLKSTDTQDDEDT</sequence>
<reference evidence="4 5" key="1">
    <citation type="submission" date="2014-11" db="EMBL/GenBank/DDBJ databases">
        <authorList>
            <person name="Wibberg Daniel"/>
        </authorList>
    </citation>
    <scope>NUCLEOTIDE SEQUENCE [LARGE SCALE GENOMIC DNA]</scope>
    <source>
        <strain evidence="4">Rhizoctonia solani AG1-IB 7/3/14</strain>
    </source>
</reference>
<keyword evidence="5" id="KW-1185">Reference proteome</keyword>
<proteinExistence type="inferred from homology"/>
<protein>
    <recommendedName>
        <fullName evidence="6">Cytochrome c oxidase assembly factor 5</fullName>
    </recommendedName>
</protein>
<gene>
    <name evidence="4" type="ORF">RSOLAG1IB_01528</name>
</gene>
<evidence type="ECO:0000313" key="4">
    <source>
        <dbReference type="EMBL" id="CEL55516.1"/>
    </source>
</evidence>
<accession>A0A0B7FBV0</accession>